<dbReference type="AlphaFoldDB" id="A0A0B5NLC6"/>
<accession>A0A0B5NLC6</accession>
<sequence length="107" mass="12311">MQDVIQFNRDKFEELRKVISSCSYEGGILGYLLSEMGLHNRVITSIEKITDELEAPLKQVREGLAMLCERGIVSIEGVNPKSLVFTINKDYAVRVYQTKRMKQMIKQ</sequence>
<organism evidence="3 5">
    <name type="scientific">Bacillus thuringiensis</name>
    <dbReference type="NCBI Taxonomy" id="1428"/>
    <lineage>
        <taxon>Bacteria</taxon>
        <taxon>Bacillati</taxon>
        <taxon>Bacillota</taxon>
        <taxon>Bacilli</taxon>
        <taxon>Bacillales</taxon>
        <taxon>Bacillaceae</taxon>
        <taxon>Bacillus</taxon>
        <taxon>Bacillus cereus group</taxon>
    </lineage>
</organism>
<name>A0A0B5NLC6_BACTU</name>
<gene>
    <name evidence="1" type="ORF">BF38_5683</name>
    <name evidence="2" type="ORF">FO599_00250</name>
    <name evidence="3" type="ORF">FOC89_02445</name>
</gene>
<reference evidence="3 5" key="3">
    <citation type="submission" date="2020-05" db="EMBL/GenBank/DDBJ databases">
        <title>FDA dAtabase for Regulatory Grade micrObial Sequences (FDA-ARGOS): Supporting development and validation of Infectious Disease Dx tests.</title>
        <authorList>
            <person name="Nelson B."/>
            <person name="Plummer A."/>
            <person name="Tallon L."/>
            <person name="Sadzewicz L."/>
            <person name="Zhao X."/>
            <person name="Vavikolanu K."/>
            <person name="Mehta A."/>
            <person name="Aluvathingal J."/>
            <person name="Nadendla S."/>
            <person name="Myers T."/>
            <person name="Yan Y."/>
            <person name="Sichtig H."/>
        </authorList>
    </citation>
    <scope>NUCLEOTIDE SEQUENCE [LARGE SCALE GENOMIC DNA]</scope>
    <source>
        <strain evidence="3 5">FDAARGOS_795</strain>
        <plasmid evidence="3 5">unnamed3</plasmid>
    </source>
</reference>
<dbReference type="EMBL" id="CP009334">
    <property type="protein sequence ID" value="AJG74157.1"/>
    <property type="molecule type" value="Genomic_DNA"/>
</dbReference>
<dbReference type="EMBL" id="VKQN01000001">
    <property type="protein sequence ID" value="MDR4174558.1"/>
    <property type="molecule type" value="Genomic_DNA"/>
</dbReference>
<dbReference type="Proteomes" id="UP000031876">
    <property type="component" value="Plasmid 2"/>
</dbReference>
<geneLocation type="plasmid" evidence="1 4">
    <name>2</name>
</geneLocation>
<dbReference type="Proteomes" id="UP001181533">
    <property type="component" value="Unassembled WGS sequence"/>
</dbReference>
<evidence type="ECO:0008006" key="6">
    <source>
        <dbReference type="Google" id="ProtNLM"/>
    </source>
</evidence>
<evidence type="ECO:0000313" key="1">
    <source>
        <dbReference type="EMBL" id="AJG74157.1"/>
    </source>
</evidence>
<dbReference type="KEGG" id="btw:BF38_5683"/>
<evidence type="ECO:0000313" key="4">
    <source>
        <dbReference type="Proteomes" id="UP000031876"/>
    </source>
</evidence>
<reference evidence="1 4" key="1">
    <citation type="journal article" date="2015" name="Genome Announc.">
        <title>Complete genome sequences for 35 biothreat assay-relevant bacillus species.</title>
        <authorList>
            <person name="Johnson S.L."/>
            <person name="Daligault H.E."/>
            <person name="Davenport K.W."/>
            <person name="Jaissle J."/>
            <person name="Frey K.G."/>
            <person name="Ladner J.T."/>
            <person name="Broomall S.M."/>
            <person name="Bishop-Lilly K.A."/>
            <person name="Bruce D.C."/>
            <person name="Gibbons H.S."/>
            <person name="Coyne S.R."/>
            <person name="Lo C.C."/>
            <person name="Meincke L."/>
            <person name="Munk A.C."/>
            <person name="Koroleva G.I."/>
            <person name="Rosenzweig C.N."/>
            <person name="Palacios G.F."/>
            <person name="Redden C.L."/>
            <person name="Minogue T.D."/>
            <person name="Chain P.S."/>
        </authorList>
    </citation>
    <scope>NUCLEOTIDE SEQUENCE [LARGE SCALE GENOMIC DNA]</scope>
    <source>
        <strain evidence="1 4">HD1011</strain>
        <plasmid evidence="1 4">2</plasmid>
    </source>
</reference>
<keyword evidence="3" id="KW-0614">Plasmid</keyword>
<dbReference type="Proteomes" id="UP000501107">
    <property type="component" value="Plasmid unnamed3"/>
</dbReference>
<geneLocation type="plasmid" evidence="3 5">
    <name>unnamed3</name>
</geneLocation>
<evidence type="ECO:0000313" key="3">
    <source>
        <dbReference type="EMBL" id="QKH22859.1"/>
    </source>
</evidence>
<protein>
    <recommendedName>
        <fullName evidence="6">MarR family transcriptional regulator</fullName>
    </recommendedName>
</protein>
<dbReference type="RefSeq" id="WP_001154399.1">
    <property type="nucleotide sequence ID" value="NZ_CP009334.1"/>
</dbReference>
<proteinExistence type="predicted"/>
<evidence type="ECO:0000313" key="5">
    <source>
        <dbReference type="Proteomes" id="UP000501107"/>
    </source>
</evidence>
<dbReference type="EMBL" id="CP053979">
    <property type="protein sequence ID" value="QKH22859.1"/>
    <property type="molecule type" value="Genomic_DNA"/>
</dbReference>
<reference evidence="2" key="2">
    <citation type="submission" date="2019-07" db="EMBL/GenBank/DDBJ databases">
        <title>Phylogenomic Reclassification of ATCC Bacillus Strains and Various Taxa within the Genus Bacillus.</title>
        <authorList>
            <person name="Riojas M.A."/>
            <person name="Frank A.M."/>
            <person name="Fenn S.L."/>
            <person name="King S.P."/>
            <person name="Brower S.M."/>
            <person name="Hazbon M.H."/>
        </authorList>
    </citation>
    <scope>NUCLEOTIDE SEQUENCE</scope>
    <source>
        <strain evidence="2">ATCC 35646</strain>
    </source>
</reference>
<evidence type="ECO:0000313" key="2">
    <source>
        <dbReference type="EMBL" id="MDR4174558.1"/>
    </source>
</evidence>